<sequence>MGCYFFFKVESVELALNILDGYDFRGHKIKVQRAKFEMRGEYNPALKPKKKKGDKEKLQKIKEKLFDWRPEKMRGERGKHERTVIIKNLFTPELFDKEVHLIIDYQNDLREECSKCGTVRKVIVYDRHQDGVAQNTDGQIT</sequence>
<dbReference type="GO" id="GO:0005686">
    <property type="term" value="C:U2 snRNP"/>
    <property type="evidence" value="ECO:0007669"/>
    <property type="project" value="TreeGrafter"/>
</dbReference>
<dbReference type="Proteomes" id="UP000015102">
    <property type="component" value="Unassembled WGS sequence"/>
</dbReference>
<dbReference type="EnsemblMetazoa" id="MESCA003010-RA">
    <property type="protein sequence ID" value="MESCA003010-PA"/>
    <property type="gene ID" value="MESCA003010"/>
</dbReference>
<dbReference type="AlphaFoldDB" id="T1GHU8"/>
<reference evidence="7" key="1">
    <citation type="submission" date="2013-02" db="EMBL/GenBank/DDBJ databases">
        <authorList>
            <person name="Hughes D."/>
        </authorList>
    </citation>
    <scope>NUCLEOTIDE SEQUENCE</scope>
    <source>
        <strain>Durham</strain>
        <strain evidence="7">NC isolate 2 -- Noor lab</strain>
    </source>
</reference>
<reference evidence="6" key="2">
    <citation type="submission" date="2015-06" db="UniProtKB">
        <authorList>
            <consortium name="EnsemblMetazoa"/>
        </authorList>
    </citation>
    <scope>IDENTIFICATION</scope>
</reference>
<evidence type="ECO:0000256" key="3">
    <source>
        <dbReference type="ARBA" id="ARBA00022737"/>
    </source>
</evidence>
<dbReference type="GO" id="GO:0005684">
    <property type="term" value="C:U2-type spliceosomal complex"/>
    <property type="evidence" value="ECO:0007669"/>
    <property type="project" value="TreeGrafter"/>
</dbReference>
<evidence type="ECO:0000256" key="2">
    <source>
        <dbReference type="ARBA" id="ARBA00022664"/>
    </source>
</evidence>
<evidence type="ECO:0000313" key="6">
    <source>
        <dbReference type="EnsemblMetazoa" id="MESCA003010-PA"/>
    </source>
</evidence>
<dbReference type="Gene3D" id="3.30.70.330">
    <property type="match status" value="1"/>
</dbReference>
<dbReference type="InterPro" id="IPR034393">
    <property type="entry name" value="TatSF1-like"/>
</dbReference>
<dbReference type="PANTHER" id="PTHR15608">
    <property type="entry name" value="SPLICING FACTOR U2AF-ASSOCIATED PROTEIN 2"/>
    <property type="match status" value="1"/>
</dbReference>
<accession>T1GHU8</accession>
<dbReference type="GO" id="GO:0000398">
    <property type="term" value="P:mRNA splicing, via spliceosome"/>
    <property type="evidence" value="ECO:0007669"/>
    <property type="project" value="UniProtKB-ARBA"/>
</dbReference>
<proteinExistence type="inferred from homology"/>
<comment type="similarity">
    <text evidence="1">Belongs to the HTATSF1 family.</text>
</comment>
<keyword evidence="2" id="KW-0507">mRNA processing</keyword>
<dbReference type="EMBL" id="CAQQ02050266">
    <property type="status" value="NOT_ANNOTATED_CDS"/>
    <property type="molecule type" value="Genomic_DNA"/>
</dbReference>
<keyword evidence="7" id="KW-1185">Reference proteome</keyword>
<dbReference type="GO" id="GO:0003723">
    <property type="term" value="F:RNA binding"/>
    <property type="evidence" value="ECO:0007669"/>
    <property type="project" value="UniProtKB-KW"/>
</dbReference>
<dbReference type="PANTHER" id="PTHR15608:SF0">
    <property type="entry name" value="HIV TAT-SPECIFIC FACTOR 1"/>
    <property type="match status" value="1"/>
</dbReference>
<evidence type="ECO:0000313" key="7">
    <source>
        <dbReference type="Proteomes" id="UP000015102"/>
    </source>
</evidence>
<dbReference type="SUPFAM" id="SSF54928">
    <property type="entry name" value="RNA-binding domain, RBD"/>
    <property type="match status" value="1"/>
</dbReference>
<evidence type="ECO:0000256" key="5">
    <source>
        <dbReference type="ARBA" id="ARBA00023187"/>
    </source>
</evidence>
<organism evidence="6 7">
    <name type="scientific">Megaselia scalaris</name>
    <name type="common">Humpbacked fly</name>
    <name type="synonym">Phora scalaris</name>
    <dbReference type="NCBI Taxonomy" id="36166"/>
    <lineage>
        <taxon>Eukaryota</taxon>
        <taxon>Metazoa</taxon>
        <taxon>Ecdysozoa</taxon>
        <taxon>Arthropoda</taxon>
        <taxon>Hexapoda</taxon>
        <taxon>Insecta</taxon>
        <taxon>Pterygota</taxon>
        <taxon>Neoptera</taxon>
        <taxon>Endopterygota</taxon>
        <taxon>Diptera</taxon>
        <taxon>Brachycera</taxon>
        <taxon>Muscomorpha</taxon>
        <taxon>Platypezoidea</taxon>
        <taxon>Phoridae</taxon>
        <taxon>Megaseliini</taxon>
        <taxon>Megaselia</taxon>
    </lineage>
</organism>
<dbReference type="HOGENOM" id="CLU_1827515_0_0_1"/>
<keyword evidence="3" id="KW-0677">Repeat</keyword>
<dbReference type="STRING" id="36166.T1GHU8"/>
<evidence type="ECO:0008006" key="8">
    <source>
        <dbReference type="Google" id="ProtNLM"/>
    </source>
</evidence>
<evidence type="ECO:0000256" key="4">
    <source>
        <dbReference type="ARBA" id="ARBA00022884"/>
    </source>
</evidence>
<keyword evidence="4" id="KW-0694">RNA-binding</keyword>
<evidence type="ECO:0000256" key="1">
    <source>
        <dbReference type="ARBA" id="ARBA00007747"/>
    </source>
</evidence>
<dbReference type="InterPro" id="IPR035979">
    <property type="entry name" value="RBD_domain_sf"/>
</dbReference>
<keyword evidence="5" id="KW-0508">mRNA splicing</keyword>
<dbReference type="InterPro" id="IPR012677">
    <property type="entry name" value="Nucleotide-bd_a/b_plait_sf"/>
</dbReference>
<protein>
    <recommendedName>
        <fullName evidence="8">RRM domain-containing protein</fullName>
    </recommendedName>
</protein>
<dbReference type="FunFam" id="3.30.70.330:FF:000105">
    <property type="entry name" value="HIV Tat-specific factor 1 homolog"/>
    <property type="match status" value="1"/>
</dbReference>
<name>T1GHU8_MEGSC</name>
<dbReference type="EMBL" id="CAQQ02050265">
    <property type="status" value="NOT_ANNOTATED_CDS"/>
    <property type="molecule type" value="Genomic_DNA"/>
</dbReference>